<name>A0ABR1PGV1_DIAER</name>
<dbReference type="InterPro" id="IPR056599">
    <property type="entry name" value="AAA_lid_fung"/>
</dbReference>
<dbReference type="PANTHER" id="PTHR46411:SF2">
    <property type="entry name" value="AAA+ ATPASE DOMAIN-CONTAINING PROTEIN"/>
    <property type="match status" value="1"/>
</dbReference>
<dbReference type="Pfam" id="PF23232">
    <property type="entry name" value="AAA_lid_13"/>
    <property type="match status" value="1"/>
</dbReference>
<sequence>MSQDNPQLEDGFYMTLPSEIVGFNMQTKAWIMLVVDQIEDVTWNSAAFGEYLVIDDSTKELIQAVVTEHLRTEESADVISGKGNGLFILLHGVAEVAKKPLYRVTCGDIGTKPEEVEENNICPGILILTSNRVGIFDEAFRSRIQLSLKYNKLDEGQRQQIWRNFVKRLDNQKNSPATIRGSDSAIEAVVAGAKPRIDVNTKEISDHITALAERELNGRQIRNIISTARKLATYRNQPLCYEHLQKVINEADKFEKYIVDLHRGIPDDDLGYSNGVSPHPASDYGLWLAMFHRKFALLCLRSEVAIGFAE</sequence>
<reference evidence="2 3" key="1">
    <citation type="submission" date="2024-02" db="EMBL/GenBank/DDBJ databases">
        <title>De novo assembly and annotation of 12 fungi associated with fruit tree decline syndrome in Ontario, Canada.</title>
        <authorList>
            <person name="Sulman M."/>
            <person name="Ellouze W."/>
            <person name="Ilyukhin E."/>
        </authorList>
    </citation>
    <scope>NUCLEOTIDE SEQUENCE [LARGE SCALE GENOMIC DNA]</scope>
    <source>
        <strain evidence="2 3">M169</strain>
    </source>
</reference>
<dbReference type="SUPFAM" id="SSF52540">
    <property type="entry name" value="P-loop containing nucleoside triphosphate hydrolases"/>
    <property type="match status" value="1"/>
</dbReference>
<keyword evidence="3" id="KW-1185">Reference proteome</keyword>
<evidence type="ECO:0000313" key="3">
    <source>
        <dbReference type="Proteomes" id="UP001430848"/>
    </source>
</evidence>
<dbReference type="InterPro" id="IPR027417">
    <property type="entry name" value="P-loop_NTPase"/>
</dbReference>
<dbReference type="PANTHER" id="PTHR46411">
    <property type="entry name" value="FAMILY ATPASE, PUTATIVE-RELATED"/>
    <property type="match status" value="1"/>
</dbReference>
<organism evidence="2 3">
    <name type="scientific">Diaporthe eres</name>
    <name type="common">Phomopsis oblonga</name>
    <dbReference type="NCBI Taxonomy" id="83184"/>
    <lineage>
        <taxon>Eukaryota</taxon>
        <taxon>Fungi</taxon>
        <taxon>Dikarya</taxon>
        <taxon>Ascomycota</taxon>
        <taxon>Pezizomycotina</taxon>
        <taxon>Sordariomycetes</taxon>
        <taxon>Sordariomycetidae</taxon>
        <taxon>Diaporthales</taxon>
        <taxon>Diaporthaceae</taxon>
        <taxon>Diaporthe</taxon>
        <taxon>Diaporthe eres species complex</taxon>
    </lineage>
</organism>
<accession>A0ABR1PGV1</accession>
<protein>
    <recommendedName>
        <fullName evidence="1">AAA+ ATPase lid domain-containing protein</fullName>
    </recommendedName>
</protein>
<comment type="caution">
    <text evidence="2">The sequence shown here is derived from an EMBL/GenBank/DDBJ whole genome shotgun (WGS) entry which is preliminary data.</text>
</comment>
<proteinExistence type="predicted"/>
<gene>
    <name evidence="2" type="ORF">SLS63_003497</name>
</gene>
<evidence type="ECO:0000259" key="1">
    <source>
        <dbReference type="Pfam" id="PF23232"/>
    </source>
</evidence>
<dbReference type="EMBL" id="JAKNSF020000011">
    <property type="protein sequence ID" value="KAK7735979.1"/>
    <property type="molecule type" value="Genomic_DNA"/>
</dbReference>
<evidence type="ECO:0000313" key="2">
    <source>
        <dbReference type="EMBL" id="KAK7735979.1"/>
    </source>
</evidence>
<dbReference type="Proteomes" id="UP001430848">
    <property type="component" value="Unassembled WGS sequence"/>
</dbReference>
<feature type="domain" description="AAA+ ATPase lid" evidence="1">
    <location>
        <begin position="153"/>
        <end position="263"/>
    </location>
</feature>